<dbReference type="InterPro" id="IPR001173">
    <property type="entry name" value="Glyco_trans_2-like"/>
</dbReference>
<accession>A0ABP9QET2</accession>
<dbReference type="PROSITE" id="PS51677">
    <property type="entry name" value="NODB"/>
    <property type="match status" value="1"/>
</dbReference>
<dbReference type="RefSeq" id="WP_345531640.1">
    <property type="nucleotide sequence ID" value="NZ_BAABLD010000005.1"/>
</dbReference>
<dbReference type="EMBL" id="BAABLD010000005">
    <property type="protein sequence ID" value="GAA5160681.1"/>
    <property type="molecule type" value="Genomic_DNA"/>
</dbReference>
<comment type="caution">
    <text evidence="2">The sequence shown here is derived from an EMBL/GenBank/DDBJ whole genome shotgun (WGS) entry which is preliminary data.</text>
</comment>
<proteinExistence type="predicted"/>
<dbReference type="InterPro" id="IPR029044">
    <property type="entry name" value="Nucleotide-diphossugar_trans"/>
</dbReference>
<gene>
    <name evidence="2" type="ORF">GCM10025770_08710</name>
</gene>
<dbReference type="InterPro" id="IPR002509">
    <property type="entry name" value="NODB_dom"/>
</dbReference>
<dbReference type="CDD" id="cd10918">
    <property type="entry name" value="CE4_NodB_like_5s_6s"/>
    <property type="match status" value="1"/>
</dbReference>
<dbReference type="Pfam" id="PF01522">
    <property type="entry name" value="Polysacc_deac_1"/>
    <property type="match status" value="2"/>
</dbReference>
<evidence type="ECO:0000313" key="3">
    <source>
        <dbReference type="Proteomes" id="UP001500547"/>
    </source>
</evidence>
<evidence type="ECO:0000259" key="1">
    <source>
        <dbReference type="PROSITE" id="PS51677"/>
    </source>
</evidence>
<dbReference type="CDD" id="cd00761">
    <property type="entry name" value="Glyco_tranf_GTA_type"/>
    <property type="match status" value="1"/>
</dbReference>
<reference evidence="3" key="1">
    <citation type="journal article" date="2019" name="Int. J. Syst. Evol. Microbiol.">
        <title>The Global Catalogue of Microorganisms (GCM) 10K type strain sequencing project: providing services to taxonomists for standard genome sequencing and annotation.</title>
        <authorList>
            <consortium name="The Broad Institute Genomics Platform"/>
            <consortium name="The Broad Institute Genome Sequencing Center for Infectious Disease"/>
            <person name="Wu L."/>
            <person name="Ma J."/>
        </authorList>
    </citation>
    <scope>NUCLEOTIDE SEQUENCE [LARGE SCALE GENOMIC DNA]</scope>
    <source>
        <strain evidence="3">JCM 18715</strain>
    </source>
</reference>
<dbReference type="Gene3D" id="3.20.20.370">
    <property type="entry name" value="Glycoside hydrolase/deacetylase"/>
    <property type="match status" value="1"/>
</dbReference>
<dbReference type="Pfam" id="PF00535">
    <property type="entry name" value="Glycos_transf_2"/>
    <property type="match status" value="1"/>
</dbReference>
<dbReference type="Proteomes" id="UP001500547">
    <property type="component" value="Unassembled WGS sequence"/>
</dbReference>
<protein>
    <recommendedName>
        <fullName evidence="1">NodB homology domain-containing protein</fullName>
    </recommendedName>
</protein>
<dbReference type="InterPro" id="IPR011330">
    <property type="entry name" value="Glyco_hydro/deAcase_b/a-brl"/>
</dbReference>
<evidence type="ECO:0000313" key="2">
    <source>
        <dbReference type="EMBL" id="GAA5160681.1"/>
    </source>
</evidence>
<keyword evidence="3" id="KW-1185">Reference proteome</keyword>
<sequence>MRVLQSALSSIFGGGADGALSVLSFHRIPVTKSPHMQQEFDLEEFERILDVLEEECRVLPLDEALDALSRGVLPDRAVALTLDDGYADWREGVVPALYQRGLPATFFIACGQLSGQLLWYERFRTAISVSDNLDALKRVFGDLKVDDVWKLPAHDRPFALERVIKYVPSTQREEILAALEALVGVPQPEQSVFLSEADVRAFASMGFSIGAHTFTHPILSRCQLSEARDEIAGSKEYLEGVIKGKVSGFAYPNGKPLQDFDASHVELVRQAGYRYAVSTERGVATRHSARFAIPRFGPWSSGKVSLLRHLAMNRFEKGGANAGAYGEALRESAEPVLSEPSVAAHVARAVTSAPTVSVVIPVYNCFDLLGEAIDSVLAQQPLPMEIIVVNDGSSDGDYQEFARRYPLVRVIDKPNSGVSASRNLAVREARGDLIAFLDADDVWLPGKLAAQLKAFEDRPDAGVVFGRFEKWFADSAGNFKPWREFGAVPDDAGIEPERSGWLFGKLMMGLLVGMNTAVVRRDLLLASGGFDEKRKIGEDYELWLRLSRETPMLSIRNVVALYRMRAGSAMHGLRDKNELAALLEEIRERWGLEGPHFSGVTDSAFRKRLAQVHFEHGYNHVWRGARRVAHQSFVAALGNAPRNSRARLYAVLTRTPLTTAMIRWVARRS</sequence>
<dbReference type="PANTHER" id="PTHR43685">
    <property type="entry name" value="GLYCOSYLTRANSFERASE"/>
    <property type="match status" value="1"/>
</dbReference>
<dbReference type="Gene3D" id="3.90.550.10">
    <property type="entry name" value="Spore Coat Polysaccharide Biosynthesis Protein SpsA, Chain A"/>
    <property type="match status" value="1"/>
</dbReference>
<dbReference type="PANTHER" id="PTHR43685:SF2">
    <property type="entry name" value="GLYCOSYLTRANSFERASE 2-LIKE DOMAIN-CONTAINING PROTEIN"/>
    <property type="match status" value="1"/>
</dbReference>
<name>A0ABP9QET2_9RHOO</name>
<feature type="domain" description="NodB homology" evidence="1">
    <location>
        <begin position="76"/>
        <end position="421"/>
    </location>
</feature>
<dbReference type="SUPFAM" id="SSF88713">
    <property type="entry name" value="Glycoside hydrolase/deacetylase"/>
    <property type="match status" value="1"/>
</dbReference>
<dbReference type="SUPFAM" id="SSF53448">
    <property type="entry name" value="Nucleotide-diphospho-sugar transferases"/>
    <property type="match status" value="1"/>
</dbReference>
<organism evidence="2 3">
    <name type="scientific">Viridibacterium curvum</name>
    <dbReference type="NCBI Taxonomy" id="1101404"/>
    <lineage>
        <taxon>Bacteria</taxon>
        <taxon>Pseudomonadati</taxon>
        <taxon>Pseudomonadota</taxon>
        <taxon>Betaproteobacteria</taxon>
        <taxon>Rhodocyclales</taxon>
        <taxon>Rhodocyclaceae</taxon>
        <taxon>Viridibacterium</taxon>
    </lineage>
</organism>
<dbReference type="InterPro" id="IPR050834">
    <property type="entry name" value="Glycosyltransf_2"/>
</dbReference>